<sequence>MDWKGHFVKIAKKGDLSKCENYRGITLLSIPGKVFNRLLLNRMKGAVDAQLRDQQAGFRKD</sequence>
<proteinExistence type="predicted"/>
<organism evidence="3">
    <name type="scientific">Schistosoma curassoni</name>
    <dbReference type="NCBI Taxonomy" id="6186"/>
    <lineage>
        <taxon>Eukaryota</taxon>
        <taxon>Metazoa</taxon>
        <taxon>Spiralia</taxon>
        <taxon>Lophotrochozoa</taxon>
        <taxon>Platyhelminthes</taxon>
        <taxon>Trematoda</taxon>
        <taxon>Digenea</taxon>
        <taxon>Strigeidida</taxon>
        <taxon>Schistosomatoidea</taxon>
        <taxon>Schistosomatidae</taxon>
        <taxon>Schistosoma</taxon>
    </lineage>
</organism>
<evidence type="ECO:0000313" key="3">
    <source>
        <dbReference type="WBParaSite" id="SCUD_0000864301-mRNA-1"/>
    </source>
</evidence>
<dbReference type="AlphaFoldDB" id="A0A183K0Y0"/>
<dbReference type="STRING" id="6186.A0A183K0Y0"/>
<name>A0A183K0Y0_9TREM</name>
<dbReference type="Proteomes" id="UP000279833">
    <property type="component" value="Unassembled WGS sequence"/>
</dbReference>
<reference evidence="1 2" key="2">
    <citation type="submission" date="2018-11" db="EMBL/GenBank/DDBJ databases">
        <authorList>
            <consortium name="Pathogen Informatics"/>
        </authorList>
    </citation>
    <scope>NUCLEOTIDE SEQUENCE [LARGE SCALE GENOMIC DNA]</scope>
    <source>
        <strain evidence="1">Dakar</strain>
        <strain evidence="2">Dakar, Senegal</strain>
    </source>
</reference>
<accession>A0A183K0Y0</accession>
<evidence type="ECO:0000313" key="1">
    <source>
        <dbReference type="EMBL" id="VDP31808.1"/>
    </source>
</evidence>
<protein>
    <submittedName>
        <fullName evidence="3">Reverse transcriptase domain-containing protein</fullName>
    </submittedName>
</protein>
<dbReference type="EMBL" id="UZAK01032840">
    <property type="protein sequence ID" value="VDP31808.1"/>
    <property type="molecule type" value="Genomic_DNA"/>
</dbReference>
<dbReference type="WBParaSite" id="SCUD_0000864301-mRNA-1">
    <property type="protein sequence ID" value="SCUD_0000864301-mRNA-1"/>
    <property type="gene ID" value="SCUD_0000864301"/>
</dbReference>
<gene>
    <name evidence="1" type="ORF">SCUD_LOCUS8643</name>
</gene>
<keyword evidence="2" id="KW-1185">Reference proteome</keyword>
<reference evidence="3" key="1">
    <citation type="submission" date="2016-06" db="UniProtKB">
        <authorList>
            <consortium name="WormBaseParasite"/>
        </authorList>
    </citation>
    <scope>IDENTIFICATION</scope>
</reference>
<evidence type="ECO:0000313" key="2">
    <source>
        <dbReference type="Proteomes" id="UP000279833"/>
    </source>
</evidence>